<reference evidence="2" key="1">
    <citation type="submission" date="2023-06" db="EMBL/GenBank/DDBJ databases">
        <title>Egi l300058.</title>
        <authorList>
            <person name="Gao L."/>
            <person name="Fang B.-Z."/>
            <person name="Li W.-J."/>
        </authorList>
    </citation>
    <scope>NUCLEOTIDE SEQUENCE</scope>
    <source>
        <strain evidence="2">EGI L300058</strain>
    </source>
</reference>
<proteinExistence type="predicted"/>
<evidence type="ECO:0000313" key="3">
    <source>
        <dbReference type="Proteomes" id="UP001172708"/>
    </source>
</evidence>
<dbReference type="EMBL" id="JAUHQA010000001">
    <property type="protein sequence ID" value="MDN4481093.1"/>
    <property type="molecule type" value="Genomic_DNA"/>
</dbReference>
<protein>
    <recommendedName>
        <fullName evidence="1">Phosphotyrosine protein phosphatase I domain-containing protein</fullName>
    </recommendedName>
</protein>
<dbReference type="PANTHER" id="PTHR11717:SF31">
    <property type="entry name" value="LOW MOLECULAR WEIGHT PROTEIN-TYROSINE-PHOSPHATASE ETP-RELATED"/>
    <property type="match status" value="1"/>
</dbReference>
<dbReference type="Proteomes" id="UP001172708">
    <property type="component" value="Unassembled WGS sequence"/>
</dbReference>
<accession>A0ABT8GI37</accession>
<dbReference type="PANTHER" id="PTHR11717">
    <property type="entry name" value="LOW MOLECULAR WEIGHT PROTEIN TYROSINE PHOSPHATASE"/>
    <property type="match status" value="1"/>
</dbReference>
<gene>
    <name evidence="2" type="ORF">QQX02_09185</name>
</gene>
<sequence length="185" mass="20686">MDQRPARVVMVCTGNICRSPAMHYLAQREWGDAAEVTSAGIFAEIGMDVPTPMRMSARRHGLDIPRHRPTQLDRRIIENADLVLVATQQHATWIEEEWNGVPAHAFGIKEAHALTEQAEPPMGASPRERLMNTAGALHMARVAEPVELRSLDDPWSLDQETYDRVMDEIVESLEAITAWARLADG</sequence>
<dbReference type="Gene3D" id="3.40.50.2300">
    <property type="match status" value="1"/>
</dbReference>
<dbReference type="SMART" id="SM00226">
    <property type="entry name" value="LMWPc"/>
    <property type="match status" value="1"/>
</dbReference>
<organism evidence="2 3">
    <name type="scientific">Demequina muriae</name>
    <dbReference type="NCBI Taxonomy" id="3051664"/>
    <lineage>
        <taxon>Bacteria</taxon>
        <taxon>Bacillati</taxon>
        <taxon>Actinomycetota</taxon>
        <taxon>Actinomycetes</taxon>
        <taxon>Micrococcales</taxon>
        <taxon>Demequinaceae</taxon>
        <taxon>Demequina</taxon>
    </lineage>
</organism>
<evidence type="ECO:0000259" key="1">
    <source>
        <dbReference type="SMART" id="SM00226"/>
    </source>
</evidence>
<dbReference type="SUPFAM" id="SSF52788">
    <property type="entry name" value="Phosphotyrosine protein phosphatases I"/>
    <property type="match status" value="1"/>
</dbReference>
<dbReference type="Pfam" id="PF01451">
    <property type="entry name" value="LMWPc"/>
    <property type="match status" value="1"/>
</dbReference>
<dbReference type="InterPro" id="IPR036196">
    <property type="entry name" value="Ptyr_pPase_sf"/>
</dbReference>
<evidence type="ECO:0000313" key="2">
    <source>
        <dbReference type="EMBL" id="MDN4481093.1"/>
    </source>
</evidence>
<keyword evidence="3" id="KW-1185">Reference proteome</keyword>
<feature type="domain" description="Phosphotyrosine protein phosphatase I" evidence="1">
    <location>
        <begin position="6"/>
        <end position="179"/>
    </location>
</feature>
<dbReference type="InterPro" id="IPR023485">
    <property type="entry name" value="Ptyr_pPase"/>
</dbReference>
<comment type="caution">
    <text evidence="2">The sequence shown here is derived from an EMBL/GenBank/DDBJ whole genome shotgun (WGS) entry which is preliminary data.</text>
</comment>
<name>A0ABT8GI37_9MICO</name>
<dbReference type="RefSeq" id="WP_301142608.1">
    <property type="nucleotide sequence ID" value="NZ_JAUHQA010000001.1"/>
</dbReference>
<dbReference type="InterPro" id="IPR050438">
    <property type="entry name" value="LMW_PTPase"/>
</dbReference>